<comment type="caution">
    <text evidence="1">The sequence shown here is derived from an EMBL/GenBank/DDBJ whole genome shotgun (WGS) entry which is preliminary data.</text>
</comment>
<gene>
    <name evidence="1" type="ORF">L3Q82_007371</name>
</gene>
<protein>
    <submittedName>
        <fullName evidence="1">Uncharacterized protein</fullName>
    </submittedName>
</protein>
<evidence type="ECO:0000313" key="2">
    <source>
        <dbReference type="Proteomes" id="UP000831701"/>
    </source>
</evidence>
<sequence>MPYNEAIGMWSLGLVATELATGYPLYPGDTDYDVLSFIIETQGQPSDSVLDRGMGNEYYFKRQGNSWKFKTPEEFAVETGYYPMDTRHISLGHLDELVQLLESSPADICTDITDTEGETPEVEQQRSWFRPQDQRTDFARKQEQTRVRRNNSQRRETEFSHRVEDFLKEGGFGFVTKCHNTETNKVEAIKCLQTTWYRAPEVMLHMPYNETIGMWSLGLVATELATGYPLYPGDTDYDVLSFIIETQGQPSDSVLDRGMGNEYYFKRQGNSWKFKTPEEFAVETGYYPMDTRHISLGHLDELVQLLESSPADICTDITDTEGETPEVEQQRSWFRPQDQRTDFARVILYTGKRKRDDSQELLQYLERADEVLAAQRGHERRLTPEDGRRHQRFAWADGALMSFLDYLAQIPIQCNNKILSILDIFTLQGQTIRSGNLYCKIFLIIKDTYTGFMLTVTLVYQQHSLAALVCKYSSFEKIKYSGYTSHEELNLKASGGSCNVEIQFSPRHHISSFTAELQAEFAGLLHHLLTIQGCCQGVEVQLDQDHLAFGAVVQRCQARKRIVMMNTGDIGASPDATVSLKGLEYIDVPALAKREYKMSLFTYREGQYNTKVTFRNMVSGEYLFYLVTFKATSPGVLSTIELETTVRRTASVTVQVENPLTTATCLSTECKCADISAPPQHTVDVLDM</sequence>
<keyword evidence="2" id="KW-1185">Reference proteome</keyword>
<accession>A0ACB8WTC5</accession>
<name>A0ACB8WTC5_9TELE</name>
<evidence type="ECO:0000313" key="1">
    <source>
        <dbReference type="EMBL" id="KAI3370854.1"/>
    </source>
</evidence>
<dbReference type="EMBL" id="CM041536">
    <property type="protein sequence ID" value="KAI3370854.1"/>
    <property type="molecule type" value="Genomic_DNA"/>
</dbReference>
<reference evidence="1" key="1">
    <citation type="submission" date="2022-04" db="EMBL/GenBank/DDBJ databases">
        <title>Jade perch genome.</title>
        <authorList>
            <person name="Chao B."/>
        </authorList>
    </citation>
    <scope>NUCLEOTIDE SEQUENCE</scope>
    <source>
        <strain evidence="1">CB-2022</strain>
    </source>
</reference>
<organism evidence="1 2">
    <name type="scientific">Scortum barcoo</name>
    <name type="common">barcoo grunter</name>
    <dbReference type="NCBI Taxonomy" id="214431"/>
    <lineage>
        <taxon>Eukaryota</taxon>
        <taxon>Metazoa</taxon>
        <taxon>Chordata</taxon>
        <taxon>Craniata</taxon>
        <taxon>Vertebrata</taxon>
        <taxon>Euteleostomi</taxon>
        <taxon>Actinopterygii</taxon>
        <taxon>Neopterygii</taxon>
        <taxon>Teleostei</taxon>
        <taxon>Neoteleostei</taxon>
        <taxon>Acanthomorphata</taxon>
        <taxon>Eupercaria</taxon>
        <taxon>Centrarchiformes</taxon>
        <taxon>Terapontoidei</taxon>
        <taxon>Terapontidae</taxon>
        <taxon>Scortum</taxon>
    </lineage>
</organism>
<dbReference type="Proteomes" id="UP000831701">
    <property type="component" value="Chromosome 6"/>
</dbReference>
<proteinExistence type="predicted"/>